<evidence type="ECO:0000256" key="3">
    <source>
        <dbReference type="ARBA" id="ARBA00012333"/>
    </source>
</evidence>
<evidence type="ECO:0000313" key="17">
    <source>
        <dbReference type="Proteomes" id="UP000234639"/>
    </source>
</evidence>
<dbReference type="EC" id="2.3.1.180" evidence="3 13"/>
<comment type="function">
    <text evidence="13">Catalyzes the condensation reaction of fatty acid synthesis by the addition to an acyl acceptor of two carbons from malonyl-ACP. Catalyzes the first condensation reaction which initiates fatty acid synthesis and may therefore play a role in governing the total rate of fatty acid production. Possesses both acetoacetyl-ACP synthase and acetyl transacylase activities. Its substrate specificity determines the biosynthesis of branched-chain and/or straight-chain of fatty acids.</text>
</comment>
<organism evidence="16 17">
    <name type="scientific">Campylobacter ureolyticus</name>
    <dbReference type="NCBI Taxonomy" id="827"/>
    <lineage>
        <taxon>Bacteria</taxon>
        <taxon>Pseudomonadati</taxon>
        <taxon>Campylobacterota</taxon>
        <taxon>Epsilonproteobacteria</taxon>
        <taxon>Campylobacterales</taxon>
        <taxon>Campylobacteraceae</taxon>
        <taxon>Campylobacter</taxon>
    </lineage>
</organism>
<dbReference type="InterPro" id="IPR013751">
    <property type="entry name" value="ACP_syn_III_N"/>
</dbReference>
<keyword evidence="6 13" id="KW-0808">Transferase</keyword>
<feature type="active site" evidence="13">
    <location>
        <position position="113"/>
    </location>
</feature>
<evidence type="ECO:0000256" key="10">
    <source>
        <dbReference type="ARBA" id="ARBA00023268"/>
    </source>
</evidence>
<comment type="pathway">
    <text evidence="1 13">Lipid metabolism; fatty acid biosynthesis.</text>
</comment>
<comment type="caution">
    <text evidence="16">The sequence shown here is derived from an EMBL/GenBank/DDBJ whole genome shotgun (WGS) entry which is preliminary data.</text>
</comment>
<dbReference type="GO" id="GO:0033818">
    <property type="term" value="F:beta-ketoacyl-acyl-carrier-protein synthase III activity"/>
    <property type="evidence" value="ECO:0007669"/>
    <property type="project" value="UniProtKB-UniRule"/>
</dbReference>
<comment type="catalytic activity">
    <reaction evidence="12">
        <text>malonyl-[ACP] + acetyl-CoA + H(+) = 3-oxobutanoyl-[ACP] + CO2 + CoA</text>
        <dbReference type="Rhea" id="RHEA:12080"/>
        <dbReference type="Rhea" id="RHEA-COMP:9623"/>
        <dbReference type="Rhea" id="RHEA-COMP:9625"/>
        <dbReference type="ChEBI" id="CHEBI:15378"/>
        <dbReference type="ChEBI" id="CHEBI:16526"/>
        <dbReference type="ChEBI" id="CHEBI:57287"/>
        <dbReference type="ChEBI" id="CHEBI:57288"/>
        <dbReference type="ChEBI" id="CHEBI:78449"/>
        <dbReference type="ChEBI" id="CHEBI:78450"/>
        <dbReference type="EC" id="2.3.1.180"/>
    </reaction>
    <physiologicalReaction direction="left-to-right" evidence="12">
        <dbReference type="Rhea" id="RHEA:12081"/>
    </physiologicalReaction>
</comment>
<evidence type="ECO:0000256" key="5">
    <source>
        <dbReference type="ARBA" id="ARBA00022516"/>
    </source>
</evidence>
<dbReference type="EMBL" id="PKHU01000004">
    <property type="protein sequence ID" value="PKZ29240.1"/>
    <property type="molecule type" value="Genomic_DNA"/>
</dbReference>
<proteinExistence type="inferred from homology"/>
<dbReference type="HAMAP" id="MF_01815">
    <property type="entry name" value="FabH"/>
    <property type="match status" value="1"/>
</dbReference>
<dbReference type="SUPFAM" id="SSF53901">
    <property type="entry name" value="Thiolase-like"/>
    <property type="match status" value="1"/>
</dbReference>
<evidence type="ECO:0000313" key="16">
    <source>
        <dbReference type="EMBL" id="PKZ29240.1"/>
    </source>
</evidence>
<keyword evidence="10 13" id="KW-0511">Multifunctional enzyme</keyword>
<gene>
    <name evidence="13" type="primary">fabH</name>
    <name evidence="16" type="ORF">CYJ41_05220</name>
</gene>
<evidence type="ECO:0000256" key="1">
    <source>
        <dbReference type="ARBA" id="ARBA00005194"/>
    </source>
</evidence>
<comment type="similarity">
    <text evidence="2 13">Belongs to the thiolase-like superfamily. FabH family.</text>
</comment>
<dbReference type="UniPathway" id="UPA00094"/>
<dbReference type="CDD" id="cd00830">
    <property type="entry name" value="KAS_III"/>
    <property type="match status" value="1"/>
</dbReference>
<dbReference type="Pfam" id="PF08541">
    <property type="entry name" value="ACP_syn_III_C"/>
    <property type="match status" value="1"/>
</dbReference>
<sequence>MKKASMISIAAYAPEHILTNQDLEKMVETSDDWITKRTGIKTRHIAKDEVTSDLGYKAAKLAIKRANLTIDDIDCIICATISPDYLCMPSTACRIANLLGIDDIMAFDISAACSGFIYLIEIAKSMVESGLKKNILIIGAEKLSSIVNWNDRTTCVLFGDGAGAAIISESKDENYIIDTHTSSDGSKGDLLITPGCGSKNPTSSFVIENNLQFIHMKGNEVFKTAINTLTNDVLKILEKNKISSEKINLFVPHQANLRIINAVKDRLNLSDNQCVVTVDKFGNTSSASIPMALNYAYENNNLKNGDLLLLDAFGGGFTWGSALIKFGGK</sequence>
<feature type="domain" description="Beta-ketoacyl-[acyl-carrier-protein] synthase III C-terminal" evidence="14">
    <location>
        <begin position="237"/>
        <end position="325"/>
    </location>
</feature>
<evidence type="ECO:0000256" key="12">
    <source>
        <dbReference type="ARBA" id="ARBA00051096"/>
    </source>
</evidence>
<keyword evidence="5 13" id="KW-0444">Lipid biosynthesis</keyword>
<dbReference type="GO" id="GO:0044550">
    <property type="term" value="P:secondary metabolite biosynthetic process"/>
    <property type="evidence" value="ECO:0007669"/>
    <property type="project" value="TreeGrafter"/>
</dbReference>
<accession>A0A2I1NA31</accession>
<keyword evidence="8 13" id="KW-0443">Lipid metabolism</keyword>
<evidence type="ECO:0000256" key="9">
    <source>
        <dbReference type="ARBA" id="ARBA00023160"/>
    </source>
</evidence>
<dbReference type="NCBIfam" id="NF006829">
    <property type="entry name" value="PRK09352.1"/>
    <property type="match status" value="1"/>
</dbReference>
<feature type="active site" evidence="13">
    <location>
        <position position="283"/>
    </location>
</feature>
<dbReference type="Pfam" id="PF08545">
    <property type="entry name" value="ACP_syn_III"/>
    <property type="match status" value="1"/>
</dbReference>
<evidence type="ECO:0000256" key="6">
    <source>
        <dbReference type="ARBA" id="ARBA00022679"/>
    </source>
</evidence>
<dbReference type="FunFam" id="3.40.47.10:FF:000004">
    <property type="entry name" value="3-oxoacyl-[acyl-carrier-protein] synthase 3"/>
    <property type="match status" value="1"/>
</dbReference>
<dbReference type="InterPro" id="IPR016039">
    <property type="entry name" value="Thiolase-like"/>
</dbReference>
<dbReference type="RefSeq" id="WP_101637262.1">
    <property type="nucleotide sequence ID" value="NZ_CAMPWA010000008.1"/>
</dbReference>
<protein>
    <recommendedName>
        <fullName evidence="3 13">Beta-ketoacyl-[acyl-carrier-protein] synthase III</fullName>
        <shortName evidence="13">Beta-ketoacyl-ACP synthase III</shortName>
        <shortName evidence="13">KAS III</shortName>
        <ecNumber evidence="3 13">2.3.1.180</ecNumber>
    </recommendedName>
    <alternativeName>
        <fullName evidence="13">3-oxoacyl-[acyl-carrier-protein] synthase 3</fullName>
    </alternativeName>
    <alternativeName>
        <fullName evidence="13">3-oxoacyl-[acyl-carrier-protein] synthase III</fullName>
    </alternativeName>
</protein>
<comment type="subcellular location">
    <subcellularLocation>
        <location evidence="13">Cytoplasm</location>
    </subcellularLocation>
</comment>
<reference evidence="16 17" key="1">
    <citation type="submission" date="2017-12" db="EMBL/GenBank/DDBJ databases">
        <title>Phylogenetic diversity of female urinary microbiome.</title>
        <authorList>
            <person name="Thomas-White K."/>
            <person name="Wolfe A.J."/>
        </authorList>
    </citation>
    <scope>NUCLEOTIDE SEQUENCE [LARGE SCALE GENOMIC DNA]</scope>
    <source>
        <strain evidence="16 17">UMB0112</strain>
    </source>
</reference>
<dbReference type="PANTHER" id="PTHR34069">
    <property type="entry name" value="3-OXOACYL-[ACYL-CARRIER-PROTEIN] SYNTHASE 3"/>
    <property type="match status" value="1"/>
</dbReference>
<dbReference type="InterPro" id="IPR004655">
    <property type="entry name" value="FabH"/>
</dbReference>
<keyword evidence="7 13" id="KW-0276">Fatty acid metabolism</keyword>
<feature type="domain" description="Beta-ketoacyl-[acyl-carrier-protein] synthase III N-terminal" evidence="15">
    <location>
        <begin position="107"/>
        <end position="185"/>
    </location>
</feature>
<dbReference type="GO" id="GO:0006633">
    <property type="term" value="P:fatty acid biosynthetic process"/>
    <property type="evidence" value="ECO:0007669"/>
    <property type="project" value="UniProtKB-UniRule"/>
</dbReference>
<dbReference type="Proteomes" id="UP000234639">
    <property type="component" value="Unassembled WGS sequence"/>
</dbReference>
<dbReference type="NCBIfam" id="TIGR00747">
    <property type="entry name" value="fabH"/>
    <property type="match status" value="1"/>
</dbReference>
<evidence type="ECO:0000256" key="7">
    <source>
        <dbReference type="ARBA" id="ARBA00022832"/>
    </source>
</evidence>
<comment type="subunit">
    <text evidence="13">Homodimer.</text>
</comment>
<dbReference type="GO" id="GO:0005737">
    <property type="term" value="C:cytoplasm"/>
    <property type="evidence" value="ECO:0007669"/>
    <property type="project" value="UniProtKB-SubCell"/>
</dbReference>
<keyword evidence="11 13" id="KW-0012">Acyltransferase</keyword>
<evidence type="ECO:0000256" key="13">
    <source>
        <dbReference type="HAMAP-Rule" id="MF_01815"/>
    </source>
</evidence>
<feature type="region of interest" description="ACP-binding" evidence="13">
    <location>
        <begin position="254"/>
        <end position="258"/>
    </location>
</feature>
<dbReference type="InterPro" id="IPR013747">
    <property type="entry name" value="ACP_syn_III_C"/>
</dbReference>
<keyword evidence="9 13" id="KW-0275">Fatty acid biosynthesis</keyword>
<evidence type="ECO:0000256" key="2">
    <source>
        <dbReference type="ARBA" id="ARBA00008642"/>
    </source>
</evidence>
<evidence type="ECO:0000259" key="14">
    <source>
        <dbReference type="Pfam" id="PF08541"/>
    </source>
</evidence>
<evidence type="ECO:0000259" key="15">
    <source>
        <dbReference type="Pfam" id="PF08545"/>
    </source>
</evidence>
<keyword evidence="4 13" id="KW-0963">Cytoplasm</keyword>
<evidence type="ECO:0000256" key="8">
    <source>
        <dbReference type="ARBA" id="ARBA00023098"/>
    </source>
</evidence>
<dbReference type="Gene3D" id="3.40.47.10">
    <property type="match status" value="1"/>
</dbReference>
<name>A0A2I1NA31_9BACT</name>
<evidence type="ECO:0000256" key="4">
    <source>
        <dbReference type="ARBA" id="ARBA00022490"/>
    </source>
</evidence>
<dbReference type="GO" id="GO:0004315">
    <property type="term" value="F:3-oxoacyl-[acyl-carrier-protein] synthase activity"/>
    <property type="evidence" value="ECO:0007669"/>
    <property type="project" value="InterPro"/>
</dbReference>
<feature type="active site" evidence="13">
    <location>
        <position position="253"/>
    </location>
</feature>
<dbReference type="PANTHER" id="PTHR34069:SF2">
    <property type="entry name" value="BETA-KETOACYL-[ACYL-CARRIER-PROTEIN] SYNTHASE III"/>
    <property type="match status" value="1"/>
</dbReference>
<comment type="domain">
    <text evidence="13">The last Arg residue of the ACP-binding site is essential for the weak association between ACP/AcpP and FabH.</text>
</comment>
<dbReference type="AlphaFoldDB" id="A0A2I1NA31"/>
<evidence type="ECO:0000256" key="11">
    <source>
        <dbReference type="ARBA" id="ARBA00023315"/>
    </source>
</evidence>